<accession>A0ABV0TIL8</accession>
<dbReference type="Proteomes" id="UP001482620">
    <property type="component" value="Unassembled WGS sequence"/>
</dbReference>
<evidence type="ECO:0000313" key="1">
    <source>
        <dbReference type="EMBL" id="MEQ2232728.1"/>
    </source>
</evidence>
<name>A0ABV0TIL8_9TELE</name>
<comment type="caution">
    <text evidence="1">The sequence shown here is derived from an EMBL/GenBank/DDBJ whole genome shotgun (WGS) entry which is preliminary data.</text>
</comment>
<gene>
    <name evidence="1" type="ORF">ILYODFUR_014473</name>
</gene>
<reference evidence="1 2" key="1">
    <citation type="submission" date="2021-06" db="EMBL/GenBank/DDBJ databases">
        <authorList>
            <person name="Palmer J.M."/>
        </authorList>
    </citation>
    <scope>NUCLEOTIDE SEQUENCE [LARGE SCALE GENOMIC DNA]</scope>
    <source>
        <strain evidence="2">if_2019</strain>
        <tissue evidence="1">Muscle</tissue>
    </source>
</reference>
<protein>
    <submittedName>
        <fullName evidence="1">Uncharacterized protein</fullName>
    </submittedName>
</protein>
<sequence length="117" mass="12950">MFMVLHGMLDKTLKADKRLRCNPCEKGPLRSTVRPGNSQQELNFLGTCSAFTCVFIIDKNQSPFGNRLSQPGVAQLCQSAQVLINHLGIHVEQNPHPLCDTNNSDVVQCVCMCVFVC</sequence>
<dbReference type="EMBL" id="JAHRIQ010035978">
    <property type="protein sequence ID" value="MEQ2232728.1"/>
    <property type="molecule type" value="Genomic_DNA"/>
</dbReference>
<proteinExistence type="predicted"/>
<evidence type="ECO:0000313" key="2">
    <source>
        <dbReference type="Proteomes" id="UP001482620"/>
    </source>
</evidence>
<keyword evidence="2" id="KW-1185">Reference proteome</keyword>
<organism evidence="1 2">
    <name type="scientific">Ilyodon furcidens</name>
    <name type="common">goldbreast splitfin</name>
    <dbReference type="NCBI Taxonomy" id="33524"/>
    <lineage>
        <taxon>Eukaryota</taxon>
        <taxon>Metazoa</taxon>
        <taxon>Chordata</taxon>
        <taxon>Craniata</taxon>
        <taxon>Vertebrata</taxon>
        <taxon>Euteleostomi</taxon>
        <taxon>Actinopterygii</taxon>
        <taxon>Neopterygii</taxon>
        <taxon>Teleostei</taxon>
        <taxon>Neoteleostei</taxon>
        <taxon>Acanthomorphata</taxon>
        <taxon>Ovalentaria</taxon>
        <taxon>Atherinomorphae</taxon>
        <taxon>Cyprinodontiformes</taxon>
        <taxon>Goodeidae</taxon>
        <taxon>Ilyodon</taxon>
    </lineage>
</organism>